<evidence type="ECO:0000256" key="3">
    <source>
        <dbReference type="ARBA" id="ARBA00022475"/>
    </source>
</evidence>
<evidence type="ECO:0000256" key="4">
    <source>
        <dbReference type="ARBA" id="ARBA00022692"/>
    </source>
</evidence>
<name>A0A6L7ABA5_LEULA</name>
<proteinExistence type="predicted"/>
<evidence type="ECO:0000256" key="5">
    <source>
        <dbReference type="ARBA" id="ARBA00022989"/>
    </source>
</evidence>
<feature type="transmembrane region" description="Helical" evidence="7">
    <location>
        <begin position="76"/>
        <end position="104"/>
    </location>
</feature>
<feature type="domain" description="Citrate transporter-like" evidence="8">
    <location>
        <begin position="15"/>
        <end position="298"/>
    </location>
</feature>
<keyword evidence="5 7" id="KW-1133">Transmembrane helix</keyword>
<dbReference type="GO" id="GO:0005886">
    <property type="term" value="C:plasma membrane"/>
    <property type="evidence" value="ECO:0007669"/>
    <property type="project" value="UniProtKB-SubCell"/>
</dbReference>
<dbReference type="RefSeq" id="WP_029509345.1">
    <property type="nucleotide sequence ID" value="NZ_DAITWI010000001.1"/>
</dbReference>
<reference evidence="9 10" key="1">
    <citation type="submission" date="2019-12" db="EMBL/GenBank/DDBJ databases">
        <title>Complete genome sequence of Leuconostoc lactis strain AVN1 provides insights into metabolic potential.</title>
        <authorList>
            <person name="Besrour N."/>
            <person name="Najjari A."/>
            <person name="Fhoula I."/>
            <person name="Jaballah S."/>
            <person name="Klibi N."/>
            <person name="Ouzari H.I."/>
        </authorList>
    </citation>
    <scope>NUCLEOTIDE SEQUENCE [LARGE SCALE GENOMIC DNA]</scope>
    <source>
        <strain evidence="9 10">AVN1</strain>
    </source>
</reference>
<feature type="transmembrane region" description="Helical" evidence="7">
    <location>
        <begin position="306"/>
        <end position="328"/>
    </location>
</feature>
<keyword evidence="3" id="KW-1003">Cell membrane</keyword>
<protein>
    <submittedName>
        <fullName evidence="9">Carboxylate transporter</fullName>
    </submittedName>
</protein>
<organism evidence="9 10">
    <name type="scientific">Leuconostoc lactis</name>
    <dbReference type="NCBI Taxonomy" id="1246"/>
    <lineage>
        <taxon>Bacteria</taxon>
        <taxon>Bacillati</taxon>
        <taxon>Bacillota</taxon>
        <taxon>Bacilli</taxon>
        <taxon>Lactobacillales</taxon>
        <taxon>Lactobacillaceae</taxon>
        <taxon>Leuconostoc</taxon>
    </lineage>
</organism>
<feature type="transmembrane region" description="Helical" evidence="7">
    <location>
        <begin position="197"/>
        <end position="230"/>
    </location>
</feature>
<dbReference type="AlphaFoldDB" id="A0A6L7ABA5"/>
<keyword evidence="4 7" id="KW-0812">Transmembrane</keyword>
<dbReference type="PANTHER" id="PTHR43302:SF5">
    <property type="entry name" value="TRANSPORTER ARSB-RELATED"/>
    <property type="match status" value="1"/>
</dbReference>
<evidence type="ECO:0000259" key="8">
    <source>
        <dbReference type="Pfam" id="PF03600"/>
    </source>
</evidence>
<comment type="subcellular location">
    <subcellularLocation>
        <location evidence="1">Cell membrane</location>
        <topology evidence="1">Multi-pass membrane protein</topology>
    </subcellularLocation>
</comment>
<keyword evidence="6 7" id="KW-0472">Membrane</keyword>
<comment type="caution">
    <text evidence="9">The sequence shown here is derived from an EMBL/GenBank/DDBJ whole genome shotgun (WGS) entry which is preliminary data.</text>
</comment>
<evidence type="ECO:0000313" key="9">
    <source>
        <dbReference type="EMBL" id="MWN21042.1"/>
    </source>
</evidence>
<evidence type="ECO:0000256" key="7">
    <source>
        <dbReference type="SAM" id="Phobius"/>
    </source>
</evidence>
<dbReference type="Proteomes" id="UP000478636">
    <property type="component" value="Unassembled WGS sequence"/>
</dbReference>
<accession>A0A6L7ABA5</accession>
<dbReference type="EMBL" id="WSZI01000013">
    <property type="protein sequence ID" value="MWN21042.1"/>
    <property type="molecule type" value="Genomic_DNA"/>
</dbReference>
<feature type="transmembrane region" description="Helical" evidence="7">
    <location>
        <begin position="155"/>
        <end position="176"/>
    </location>
</feature>
<evidence type="ECO:0000256" key="1">
    <source>
        <dbReference type="ARBA" id="ARBA00004651"/>
    </source>
</evidence>
<dbReference type="InterPro" id="IPR004680">
    <property type="entry name" value="Cit_transptr-like_dom"/>
</dbReference>
<dbReference type="GO" id="GO:0055085">
    <property type="term" value="P:transmembrane transport"/>
    <property type="evidence" value="ECO:0007669"/>
    <property type="project" value="InterPro"/>
</dbReference>
<feature type="transmembrane region" description="Helical" evidence="7">
    <location>
        <begin position="242"/>
        <end position="261"/>
    </location>
</feature>
<evidence type="ECO:0000313" key="10">
    <source>
        <dbReference type="Proteomes" id="UP000478636"/>
    </source>
</evidence>
<dbReference type="PANTHER" id="PTHR43302">
    <property type="entry name" value="TRANSPORTER ARSB-RELATED"/>
    <property type="match status" value="1"/>
</dbReference>
<evidence type="ECO:0000256" key="2">
    <source>
        <dbReference type="ARBA" id="ARBA00022448"/>
    </source>
</evidence>
<gene>
    <name evidence="9" type="ORF">GQS40_05045</name>
</gene>
<dbReference type="Pfam" id="PF03600">
    <property type="entry name" value="CitMHS"/>
    <property type="match status" value="1"/>
</dbReference>
<feature type="transmembrane region" description="Helical" evidence="7">
    <location>
        <begin position="40"/>
        <end position="64"/>
    </location>
</feature>
<feature type="transmembrane region" description="Helical" evidence="7">
    <location>
        <begin position="349"/>
        <end position="369"/>
    </location>
</feature>
<feature type="transmembrane region" description="Helical" evidence="7">
    <location>
        <begin position="273"/>
        <end position="294"/>
    </location>
</feature>
<sequence length="370" mass="40851">MITVVKRIYTDKTFLVTLGLAIVALIFGQVSPKDIDSHTILALLALLVIVTIYGQLHVLTYIANTIVAKCRTTRDIIGVMLLFSFVGSMFFTNDVAILTLVPIFFKISQQLNLKKIVPISLLTIYANLGSALTPFGNPQNLYLVSYYHLSLPHFMTLSLPIGMLGFLSLVVVTLFFPARPIPAMTTTVPPIDRRKVSWLLVATVIVLLGILSVLPIWLAVVVSLLAAGLLDRQVLVKVDYGILFMFINFFIIVGAISRLPAIHHLLSFTTDTTIKTFFAGVISSQVISNVPAAVLLSKFTTHVTGLYLGVTVGGLGTLIASLANLLALRQYQLFDRDRSSYHFFKTFTWLNVIYLVIFIIIGSLLCLWLS</sequence>
<keyword evidence="2" id="KW-0813">Transport</keyword>
<evidence type="ECO:0000256" key="6">
    <source>
        <dbReference type="ARBA" id="ARBA00023136"/>
    </source>
</evidence>
<feature type="transmembrane region" description="Helical" evidence="7">
    <location>
        <begin position="12"/>
        <end position="28"/>
    </location>
</feature>